<organism evidence="4 5">
    <name type="scientific">Carpinus fangiana</name>
    <dbReference type="NCBI Taxonomy" id="176857"/>
    <lineage>
        <taxon>Eukaryota</taxon>
        <taxon>Viridiplantae</taxon>
        <taxon>Streptophyta</taxon>
        <taxon>Embryophyta</taxon>
        <taxon>Tracheophyta</taxon>
        <taxon>Spermatophyta</taxon>
        <taxon>Magnoliopsida</taxon>
        <taxon>eudicotyledons</taxon>
        <taxon>Gunneridae</taxon>
        <taxon>Pentapetalae</taxon>
        <taxon>rosids</taxon>
        <taxon>fabids</taxon>
        <taxon>Fagales</taxon>
        <taxon>Betulaceae</taxon>
        <taxon>Carpinus</taxon>
    </lineage>
</organism>
<dbReference type="InterPro" id="IPR011990">
    <property type="entry name" value="TPR-like_helical_dom_sf"/>
</dbReference>
<dbReference type="Proteomes" id="UP000327013">
    <property type="component" value="Chromosome 8"/>
</dbReference>
<keyword evidence="1" id="KW-0677">Repeat</keyword>
<dbReference type="Pfam" id="PF13041">
    <property type="entry name" value="PPR_2"/>
    <property type="match status" value="2"/>
</dbReference>
<keyword evidence="5" id="KW-1185">Reference proteome</keyword>
<dbReference type="EMBL" id="CM017328">
    <property type="protein sequence ID" value="KAE8124434.1"/>
    <property type="molecule type" value="Genomic_DNA"/>
</dbReference>
<dbReference type="EMBL" id="CM017328">
    <property type="protein sequence ID" value="KAE8124436.1"/>
    <property type="molecule type" value="Genomic_DNA"/>
</dbReference>
<name>A0A5N6RU49_9ROSI</name>
<dbReference type="PROSITE" id="PS51375">
    <property type="entry name" value="PPR"/>
    <property type="match status" value="6"/>
</dbReference>
<evidence type="ECO:0000256" key="3">
    <source>
        <dbReference type="PROSITE-ProRule" id="PRU00708"/>
    </source>
</evidence>
<sequence length="873" mass="96883">MLHMDYKTWSTIIKSCCVDARHKEALSLFLENIRSLWGFRPDHQVLAAILKSCAASSAIKLGKALHGNVVKEGHLTCHSVSKALLNMYAKGSALDDCQKLFGQIGSSDPVSWNIVLSGFSGSRIYDPEVMRLFYAMHIGGKAKPNSISVAIVLPVCARLLDIDAGKSVHSYVIKSGLETDTLVGNALASMYAKCGLVLNDAYAVFNSISHKDVVSWNAIIAGFAENKLMSDAFGLFRWMLKGPIEPNYATIASILPVCFSLSENVPYCFGREIHCYVQRRTELVADVSVYNALVSFYLRVGRMEEAESLFRSMISRDLVSWNAIIAGYASNGDWLKAVELFHELLSLELIGPDSVTFVSILPACAFLQELQVGKEMHGYILRHPHLCEDTTVGNALVSFYGKCVRIEAAFQTFLMISQKDLISWNSMLDAFVQSGYNIEFLGLLKWMLSEGIRPDTITILTIIHFCVTVSRVDRVKETHSYSIKDGLLQGDIKPTIGNALLDAYAKCGNMEYAFKIFQTLSEKRNLVTCNSMISGYVSHGSHDDAHKIFNGMSETDLTTWSLMVRVYAENDSPGEALNLFQELQAQGMKPDEVTIMSFLPVCAQMASVQLVKQCHGYAVRASFKDCRLKGALLDVYAKCGTIESAYKLFHSSPHKDLVMFTAMVSGFAMHGMGEEALMVFSHMLELGVKLDHVIITAVLSACSHSGLVNEGLKIFYSIEKVHGFKPTMEQYACVVDLLARGGRVNDAYSFVTRMPIEANANVWGTLLGACRVHNEVELGCLVADRLFEIEANNIGNYVVMSNLYAADARWDGVVQIRKLMRTRDLKKPAGCSWIEVERRKNVFVAGDSTHLQRSLIHNTLCTLDQQSKEPLHF</sequence>
<dbReference type="EMBL" id="CM017328">
    <property type="protein sequence ID" value="KAE8124435.1"/>
    <property type="molecule type" value="Genomic_DNA"/>
</dbReference>
<reference evidence="4 5" key="1">
    <citation type="submission" date="2019-06" db="EMBL/GenBank/DDBJ databases">
        <title>A chromosomal-level reference genome of Carpinus fangiana (Coryloideae, Betulaceae).</title>
        <authorList>
            <person name="Yang X."/>
            <person name="Wang Z."/>
            <person name="Zhang L."/>
            <person name="Hao G."/>
            <person name="Liu J."/>
            <person name="Yang Y."/>
        </authorList>
    </citation>
    <scope>NUCLEOTIDE SEQUENCE [LARGE SCALE GENOMIC DNA]</scope>
    <source>
        <strain evidence="4">Cfa_2016G</strain>
        <tissue evidence="4">Leaf</tissue>
    </source>
</reference>
<evidence type="ECO:0000313" key="4">
    <source>
        <dbReference type="EMBL" id="KAE8124434.1"/>
    </source>
</evidence>
<dbReference type="InterPro" id="IPR046960">
    <property type="entry name" value="PPR_At4g14850-like_plant"/>
</dbReference>
<dbReference type="GO" id="GO:0003723">
    <property type="term" value="F:RNA binding"/>
    <property type="evidence" value="ECO:0007669"/>
    <property type="project" value="InterPro"/>
</dbReference>
<dbReference type="Pfam" id="PF01535">
    <property type="entry name" value="PPR"/>
    <property type="match status" value="7"/>
</dbReference>
<feature type="repeat" description="PPR" evidence="3">
    <location>
        <begin position="286"/>
        <end position="320"/>
    </location>
</feature>
<dbReference type="Pfam" id="PF20431">
    <property type="entry name" value="E_motif"/>
    <property type="match status" value="1"/>
</dbReference>
<accession>A0A5N6RU49</accession>
<protein>
    <recommendedName>
        <fullName evidence="6">Pentacotripeptide-repeat region of PRORP domain-containing protein</fullName>
    </recommendedName>
</protein>
<dbReference type="Gene3D" id="1.25.40.10">
    <property type="entry name" value="Tetratricopeptide repeat domain"/>
    <property type="match status" value="6"/>
</dbReference>
<dbReference type="FunFam" id="1.25.40.10:FF:000781">
    <property type="entry name" value="Pentatricopeptide repeat-containing protein"/>
    <property type="match status" value="1"/>
</dbReference>
<feature type="repeat" description="PPR" evidence="3">
    <location>
        <begin position="656"/>
        <end position="690"/>
    </location>
</feature>
<evidence type="ECO:0000313" key="5">
    <source>
        <dbReference type="Proteomes" id="UP000327013"/>
    </source>
</evidence>
<feature type="repeat" description="PPR" evidence="3">
    <location>
        <begin position="556"/>
        <end position="590"/>
    </location>
</feature>
<dbReference type="AlphaFoldDB" id="A0A5N6RU49"/>
<dbReference type="FunFam" id="1.25.40.10:FF:000361">
    <property type="entry name" value="Pentatricopeptide repeat-containing protein chloroplastic"/>
    <property type="match status" value="1"/>
</dbReference>
<dbReference type="FunFam" id="1.25.40.10:FF:000090">
    <property type="entry name" value="Pentatricopeptide repeat-containing protein, chloroplastic"/>
    <property type="match status" value="1"/>
</dbReference>
<gene>
    <name evidence="4" type="ORF">FH972_019321</name>
</gene>
<dbReference type="OrthoDB" id="1904892at2759"/>
<comment type="similarity">
    <text evidence="2">Belongs to the PPR family. PCMP-E subfamily.</text>
</comment>
<evidence type="ECO:0008006" key="6">
    <source>
        <dbReference type="Google" id="ProtNLM"/>
    </source>
</evidence>
<feature type="repeat" description="PPR" evidence="3">
    <location>
        <begin position="420"/>
        <end position="454"/>
    </location>
</feature>
<evidence type="ECO:0000256" key="2">
    <source>
        <dbReference type="ARBA" id="ARBA00061659"/>
    </source>
</evidence>
<dbReference type="GO" id="GO:0009451">
    <property type="term" value="P:RNA modification"/>
    <property type="evidence" value="ECO:0007669"/>
    <property type="project" value="InterPro"/>
</dbReference>
<dbReference type="PANTHER" id="PTHR47926:SF481">
    <property type="entry name" value="TETRATRICOPEPTIDE-LIKE HELICAL DOMAIN SUPERFAMILY"/>
    <property type="match status" value="1"/>
</dbReference>
<feature type="repeat" description="PPR" evidence="3">
    <location>
        <begin position="212"/>
        <end position="246"/>
    </location>
</feature>
<dbReference type="PANTHER" id="PTHR47926">
    <property type="entry name" value="PENTATRICOPEPTIDE REPEAT-CONTAINING PROTEIN"/>
    <property type="match status" value="1"/>
</dbReference>
<proteinExistence type="inferred from homology"/>
<dbReference type="NCBIfam" id="TIGR00756">
    <property type="entry name" value="PPR"/>
    <property type="match status" value="5"/>
</dbReference>
<dbReference type="FunFam" id="1.25.40.10:FF:000724">
    <property type="entry name" value="Putative pentatricopeptide repeat-containing protein"/>
    <property type="match status" value="1"/>
</dbReference>
<evidence type="ECO:0000256" key="1">
    <source>
        <dbReference type="ARBA" id="ARBA00022737"/>
    </source>
</evidence>
<feature type="repeat" description="PPR" evidence="3">
    <location>
        <begin position="525"/>
        <end position="555"/>
    </location>
</feature>
<dbReference type="InterPro" id="IPR046848">
    <property type="entry name" value="E_motif"/>
</dbReference>
<dbReference type="InterPro" id="IPR002885">
    <property type="entry name" value="PPR_rpt"/>
</dbReference>
<dbReference type="FunFam" id="1.25.40.10:FF:000412">
    <property type="entry name" value="Putative pentatricopeptide repeat-containing protein"/>
    <property type="match status" value="1"/>
</dbReference>